<accession>X1D1T8</accession>
<sequence length="146" mass="17264">MLRVGTSGYSFADWKGPVYPPTISNRDMLTYYAHELKFNAVEINYTYYRQPSARTLSAMLAKVPEDFDFTIKAYREMTHDIFDEKWHIKDHPQAFKIYREEITPLVERDRLGCVLVQFPTAFFPKPENRDYILTCKERLSDIPLVI</sequence>
<dbReference type="InterPro" id="IPR002763">
    <property type="entry name" value="DUF72"/>
</dbReference>
<dbReference type="InterPro" id="IPR036520">
    <property type="entry name" value="UPF0759_sf"/>
</dbReference>
<evidence type="ECO:0008006" key="2">
    <source>
        <dbReference type="Google" id="ProtNLM"/>
    </source>
</evidence>
<evidence type="ECO:0000313" key="1">
    <source>
        <dbReference type="EMBL" id="GAG99062.1"/>
    </source>
</evidence>
<dbReference type="AlphaFoldDB" id="X1D1T8"/>
<dbReference type="SUPFAM" id="SSF117396">
    <property type="entry name" value="TM1631-like"/>
    <property type="match status" value="1"/>
</dbReference>
<dbReference type="EMBL" id="BART01023977">
    <property type="protein sequence ID" value="GAG99062.1"/>
    <property type="molecule type" value="Genomic_DNA"/>
</dbReference>
<organism evidence="1">
    <name type="scientific">marine sediment metagenome</name>
    <dbReference type="NCBI Taxonomy" id="412755"/>
    <lineage>
        <taxon>unclassified sequences</taxon>
        <taxon>metagenomes</taxon>
        <taxon>ecological metagenomes</taxon>
    </lineage>
</organism>
<feature type="non-terminal residue" evidence="1">
    <location>
        <position position="146"/>
    </location>
</feature>
<gene>
    <name evidence="1" type="ORF">S01H4_43455</name>
</gene>
<dbReference type="Pfam" id="PF01904">
    <property type="entry name" value="DUF72"/>
    <property type="match status" value="1"/>
</dbReference>
<name>X1D1T8_9ZZZZ</name>
<reference evidence="1" key="1">
    <citation type="journal article" date="2014" name="Front. Microbiol.">
        <title>High frequency of phylogenetically diverse reductive dehalogenase-homologous genes in deep subseafloor sedimentary metagenomes.</title>
        <authorList>
            <person name="Kawai M."/>
            <person name="Futagami T."/>
            <person name="Toyoda A."/>
            <person name="Takaki Y."/>
            <person name="Nishi S."/>
            <person name="Hori S."/>
            <person name="Arai W."/>
            <person name="Tsubouchi T."/>
            <person name="Morono Y."/>
            <person name="Uchiyama I."/>
            <person name="Ito T."/>
            <person name="Fujiyama A."/>
            <person name="Inagaki F."/>
            <person name="Takami H."/>
        </authorList>
    </citation>
    <scope>NUCLEOTIDE SEQUENCE</scope>
    <source>
        <strain evidence="1">Expedition CK06-06</strain>
    </source>
</reference>
<comment type="caution">
    <text evidence="1">The sequence shown here is derived from an EMBL/GenBank/DDBJ whole genome shotgun (WGS) entry which is preliminary data.</text>
</comment>
<dbReference type="PANTHER" id="PTHR30348">
    <property type="entry name" value="UNCHARACTERIZED PROTEIN YECE"/>
    <property type="match status" value="1"/>
</dbReference>
<dbReference type="PANTHER" id="PTHR30348:SF13">
    <property type="entry name" value="UPF0759 PROTEIN YUNF"/>
    <property type="match status" value="1"/>
</dbReference>
<dbReference type="Gene3D" id="3.20.20.410">
    <property type="entry name" value="Protein of unknown function UPF0759"/>
    <property type="match status" value="1"/>
</dbReference>
<protein>
    <recommendedName>
        <fullName evidence="2">DUF72 domain-containing protein</fullName>
    </recommendedName>
</protein>
<proteinExistence type="predicted"/>